<organism evidence="2 3">
    <name type="scientific">Aegilops tauschii subsp. strangulata</name>
    <name type="common">Goatgrass</name>
    <dbReference type="NCBI Taxonomy" id="200361"/>
    <lineage>
        <taxon>Eukaryota</taxon>
        <taxon>Viridiplantae</taxon>
        <taxon>Streptophyta</taxon>
        <taxon>Embryophyta</taxon>
        <taxon>Tracheophyta</taxon>
        <taxon>Spermatophyta</taxon>
        <taxon>Magnoliopsida</taxon>
        <taxon>Liliopsida</taxon>
        <taxon>Poales</taxon>
        <taxon>Poaceae</taxon>
        <taxon>BOP clade</taxon>
        <taxon>Pooideae</taxon>
        <taxon>Triticodae</taxon>
        <taxon>Triticeae</taxon>
        <taxon>Triticinae</taxon>
        <taxon>Aegilops</taxon>
    </lineage>
</organism>
<evidence type="ECO:0000313" key="3">
    <source>
        <dbReference type="Proteomes" id="UP000015105"/>
    </source>
</evidence>
<evidence type="ECO:0000256" key="1">
    <source>
        <dbReference type="SAM" id="MobiDB-lite"/>
    </source>
</evidence>
<feature type="compositionally biased region" description="Low complexity" evidence="1">
    <location>
        <begin position="1"/>
        <end position="10"/>
    </location>
</feature>
<reference evidence="3" key="2">
    <citation type="journal article" date="2017" name="Nat. Plants">
        <title>The Aegilops tauschii genome reveals multiple impacts of transposons.</title>
        <authorList>
            <person name="Zhao G."/>
            <person name="Zou C."/>
            <person name="Li K."/>
            <person name="Wang K."/>
            <person name="Li T."/>
            <person name="Gao L."/>
            <person name="Zhang X."/>
            <person name="Wang H."/>
            <person name="Yang Z."/>
            <person name="Liu X."/>
            <person name="Jiang W."/>
            <person name="Mao L."/>
            <person name="Kong X."/>
            <person name="Jiao Y."/>
            <person name="Jia J."/>
        </authorList>
    </citation>
    <scope>NUCLEOTIDE SEQUENCE [LARGE SCALE GENOMIC DNA]</scope>
    <source>
        <strain evidence="3">cv. AL8/78</strain>
    </source>
</reference>
<protein>
    <submittedName>
        <fullName evidence="2">Uncharacterized protein</fullName>
    </submittedName>
</protein>
<name>A0A453MZJ3_AEGTS</name>
<proteinExistence type="predicted"/>
<dbReference type="EnsemblPlants" id="AET6Gv20157000.38">
    <property type="protein sequence ID" value="AET6Gv20157000.38"/>
    <property type="gene ID" value="AET6Gv20157000"/>
</dbReference>
<reference evidence="2" key="4">
    <citation type="submission" date="2019-03" db="UniProtKB">
        <authorList>
            <consortium name="EnsemblPlants"/>
        </authorList>
    </citation>
    <scope>IDENTIFICATION</scope>
</reference>
<reference evidence="2" key="5">
    <citation type="journal article" date="2021" name="G3 (Bethesda)">
        <title>Aegilops tauschii genome assembly Aet v5.0 features greater sequence contiguity and improved annotation.</title>
        <authorList>
            <person name="Wang L."/>
            <person name="Zhu T."/>
            <person name="Rodriguez J.C."/>
            <person name="Deal K.R."/>
            <person name="Dubcovsky J."/>
            <person name="McGuire P.E."/>
            <person name="Lux T."/>
            <person name="Spannagl M."/>
            <person name="Mayer K.F.X."/>
            <person name="Baldrich P."/>
            <person name="Meyers B.C."/>
            <person name="Huo N."/>
            <person name="Gu Y.Q."/>
            <person name="Zhou H."/>
            <person name="Devos K.M."/>
            <person name="Bennetzen J.L."/>
            <person name="Unver T."/>
            <person name="Budak H."/>
            <person name="Gulick P.J."/>
            <person name="Galiba G."/>
            <person name="Kalapos B."/>
            <person name="Nelson D.R."/>
            <person name="Li P."/>
            <person name="You F.M."/>
            <person name="Luo M.C."/>
            <person name="Dvorak J."/>
        </authorList>
    </citation>
    <scope>NUCLEOTIDE SEQUENCE [LARGE SCALE GENOMIC DNA]</scope>
    <source>
        <strain evidence="2">cv. AL8/78</strain>
    </source>
</reference>
<dbReference type="AlphaFoldDB" id="A0A453MZJ3"/>
<keyword evidence="3" id="KW-1185">Reference proteome</keyword>
<accession>A0A453MZJ3</accession>
<sequence>RSRRTASTNPTPTPPPMAMGPRALLRRHLPARRPSTSSRPEAAPMGRAPPRWWTSGRARGSPPVPFRHLFPQAP</sequence>
<dbReference type="Gramene" id="AET6Gv20157000.38">
    <property type="protein sequence ID" value="AET6Gv20157000.38"/>
    <property type="gene ID" value="AET6Gv20157000"/>
</dbReference>
<reference evidence="3" key="1">
    <citation type="journal article" date="2014" name="Science">
        <title>Ancient hybridizations among the ancestral genomes of bread wheat.</title>
        <authorList>
            <consortium name="International Wheat Genome Sequencing Consortium,"/>
            <person name="Marcussen T."/>
            <person name="Sandve S.R."/>
            <person name="Heier L."/>
            <person name="Spannagl M."/>
            <person name="Pfeifer M."/>
            <person name="Jakobsen K.S."/>
            <person name="Wulff B.B."/>
            <person name="Steuernagel B."/>
            <person name="Mayer K.F."/>
            <person name="Olsen O.A."/>
        </authorList>
    </citation>
    <scope>NUCLEOTIDE SEQUENCE [LARGE SCALE GENOMIC DNA]</scope>
    <source>
        <strain evidence="3">cv. AL8/78</strain>
    </source>
</reference>
<dbReference type="Proteomes" id="UP000015105">
    <property type="component" value="Chromosome 6D"/>
</dbReference>
<reference evidence="2" key="3">
    <citation type="journal article" date="2017" name="Nature">
        <title>Genome sequence of the progenitor of the wheat D genome Aegilops tauschii.</title>
        <authorList>
            <person name="Luo M.C."/>
            <person name="Gu Y.Q."/>
            <person name="Puiu D."/>
            <person name="Wang H."/>
            <person name="Twardziok S.O."/>
            <person name="Deal K.R."/>
            <person name="Huo N."/>
            <person name="Zhu T."/>
            <person name="Wang L."/>
            <person name="Wang Y."/>
            <person name="McGuire P.E."/>
            <person name="Liu S."/>
            <person name="Long H."/>
            <person name="Ramasamy R.K."/>
            <person name="Rodriguez J.C."/>
            <person name="Van S.L."/>
            <person name="Yuan L."/>
            <person name="Wang Z."/>
            <person name="Xia Z."/>
            <person name="Xiao L."/>
            <person name="Anderson O.D."/>
            <person name="Ouyang S."/>
            <person name="Liang Y."/>
            <person name="Zimin A.V."/>
            <person name="Pertea G."/>
            <person name="Qi P."/>
            <person name="Bennetzen J.L."/>
            <person name="Dai X."/>
            <person name="Dawson M.W."/>
            <person name="Muller H.G."/>
            <person name="Kugler K."/>
            <person name="Rivarola-Duarte L."/>
            <person name="Spannagl M."/>
            <person name="Mayer K.F.X."/>
            <person name="Lu F.H."/>
            <person name="Bevan M.W."/>
            <person name="Leroy P."/>
            <person name="Li P."/>
            <person name="You F.M."/>
            <person name="Sun Q."/>
            <person name="Liu Z."/>
            <person name="Lyons E."/>
            <person name="Wicker T."/>
            <person name="Salzberg S.L."/>
            <person name="Devos K.M."/>
            <person name="Dvorak J."/>
        </authorList>
    </citation>
    <scope>NUCLEOTIDE SEQUENCE [LARGE SCALE GENOMIC DNA]</scope>
    <source>
        <strain evidence="2">cv. AL8/78</strain>
    </source>
</reference>
<feature type="region of interest" description="Disordered" evidence="1">
    <location>
        <begin position="1"/>
        <end position="74"/>
    </location>
</feature>
<evidence type="ECO:0000313" key="2">
    <source>
        <dbReference type="EnsemblPlants" id="AET6Gv20157000.38"/>
    </source>
</evidence>